<sequence>VDFDGRANVFADIPLIRKTCGPAPMAVSPDGDVFINANDAPYPYGYSLLRIDPNGNYETYASEIYGDPLGAVVSSDGQWLYISENGAIDKIPLIGSD</sequence>
<feature type="non-terminal residue" evidence="1">
    <location>
        <position position="1"/>
    </location>
</feature>
<name>X1TQT2_9ZZZZ</name>
<organism evidence="1">
    <name type="scientific">marine sediment metagenome</name>
    <dbReference type="NCBI Taxonomy" id="412755"/>
    <lineage>
        <taxon>unclassified sequences</taxon>
        <taxon>metagenomes</taxon>
        <taxon>ecological metagenomes</taxon>
    </lineage>
</organism>
<dbReference type="SUPFAM" id="SSF63829">
    <property type="entry name" value="Calcium-dependent phosphotriesterase"/>
    <property type="match status" value="1"/>
</dbReference>
<protein>
    <recommendedName>
        <fullName evidence="2">SMP-30/Gluconolactonase/LRE-like region domain-containing protein</fullName>
    </recommendedName>
</protein>
<comment type="caution">
    <text evidence="1">The sequence shown here is derived from an EMBL/GenBank/DDBJ whole genome shotgun (WGS) entry which is preliminary data.</text>
</comment>
<accession>X1TQT2</accession>
<gene>
    <name evidence="1" type="ORF">S12H4_36252</name>
</gene>
<dbReference type="EMBL" id="BARW01021600">
    <property type="protein sequence ID" value="GAI89925.1"/>
    <property type="molecule type" value="Genomic_DNA"/>
</dbReference>
<dbReference type="AlphaFoldDB" id="X1TQT2"/>
<evidence type="ECO:0008006" key="2">
    <source>
        <dbReference type="Google" id="ProtNLM"/>
    </source>
</evidence>
<proteinExistence type="predicted"/>
<reference evidence="1" key="1">
    <citation type="journal article" date="2014" name="Front. Microbiol.">
        <title>High frequency of phylogenetically diverse reductive dehalogenase-homologous genes in deep subseafloor sedimentary metagenomes.</title>
        <authorList>
            <person name="Kawai M."/>
            <person name="Futagami T."/>
            <person name="Toyoda A."/>
            <person name="Takaki Y."/>
            <person name="Nishi S."/>
            <person name="Hori S."/>
            <person name="Arai W."/>
            <person name="Tsubouchi T."/>
            <person name="Morono Y."/>
            <person name="Uchiyama I."/>
            <person name="Ito T."/>
            <person name="Fujiyama A."/>
            <person name="Inagaki F."/>
            <person name="Takami H."/>
        </authorList>
    </citation>
    <scope>NUCLEOTIDE SEQUENCE</scope>
    <source>
        <strain evidence="1">Expedition CK06-06</strain>
    </source>
</reference>
<evidence type="ECO:0000313" key="1">
    <source>
        <dbReference type="EMBL" id="GAI89925.1"/>
    </source>
</evidence>